<reference evidence="1" key="1">
    <citation type="submission" date="2014-05" db="EMBL/GenBank/DDBJ databases">
        <authorList>
            <person name="Chronopoulou M."/>
        </authorList>
    </citation>
    <scope>NUCLEOTIDE SEQUENCE</scope>
    <source>
        <tissue evidence="1">Whole organism</tissue>
    </source>
</reference>
<evidence type="ECO:0000313" key="1">
    <source>
        <dbReference type="EMBL" id="CDW43316.1"/>
    </source>
</evidence>
<organism evidence="1">
    <name type="scientific">Lepeophtheirus salmonis</name>
    <name type="common">Salmon louse</name>
    <name type="synonym">Caligus salmonis</name>
    <dbReference type="NCBI Taxonomy" id="72036"/>
    <lineage>
        <taxon>Eukaryota</taxon>
        <taxon>Metazoa</taxon>
        <taxon>Ecdysozoa</taxon>
        <taxon>Arthropoda</taxon>
        <taxon>Crustacea</taxon>
        <taxon>Multicrustacea</taxon>
        <taxon>Hexanauplia</taxon>
        <taxon>Copepoda</taxon>
        <taxon>Siphonostomatoida</taxon>
        <taxon>Caligidae</taxon>
        <taxon>Lepeophtheirus</taxon>
    </lineage>
</organism>
<dbReference type="AlphaFoldDB" id="A0A0K2V006"/>
<protein>
    <submittedName>
        <fullName evidence="1">Uncharacterized protein</fullName>
    </submittedName>
</protein>
<sequence>NNQLNVKRTKHIYPIKVHPTRLGPVASTQFQFKLGTHNITAVNLT</sequence>
<proteinExistence type="predicted"/>
<dbReference type="EMBL" id="HACA01025955">
    <property type="protein sequence ID" value="CDW43316.1"/>
    <property type="molecule type" value="Transcribed_RNA"/>
</dbReference>
<feature type="non-terminal residue" evidence="1">
    <location>
        <position position="1"/>
    </location>
</feature>
<accession>A0A0K2V006</accession>
<name>A0A0K2V006_LEPSM</name>